<evidence type="ECO:0000256" key="2">
    <source>
        <dbReference type="ARBA" id="ARBA00024200"/>
    </source>
</evidence>
<dbReference type="InterPro" id="IPR003749">
    <property type="entry name" value="ThiS/MoaD-like"/>
</dbReference>
<dbReference type="InterPro" id="IPR016155">
    <property type="entry name" value="Mopterin_synth/thiamin_S_b"/>
</dbReference>
<dbReference type="InterPro" id="IPR012675">
    <property type="entry name" value="Beta-grasp_dom_sf"/>
</dbReference>
<dbReference type="GO" id="GO:0006777">
    <property type="term" value="P:Mo-molybdopterin cofactor biosynthetic process"/>
    <property type="evidence" value="ECO:0007669"/>
    <property type="project" value="InterPro"/>
</dbReference>
<dbReference type="OrthoDB" id="9801945at2"/>
<evidence type="ECO:0000313" key="4">
    <source>
        <dbReference type="EMBL" id="AKC85735.1"/>
    </source>
</evidence>
<gene>
    <name evidence="4" type="ORF">WQ53_02095</name>
</gene>
<dbReference type="Proteomes" id="UP000033067">
    <property type="component" value="Chromosome"/>
</dbReference>
<dbReference type="AlphaFoldDB" id="A0A0E3UM51"/>
<dbReference type="Gene3D" id="3.10.20.30">
    <property type="match status" value="1"/>
</dbReference>
<protein>
    <recommendedName>
        <fullName evidence="3">Molybdopterin synthase sulfur carrier subunit</fullName>
    </recommendedName>
</protein>
<keyword evidence="5" id="KW-1185">Reference proteome</keyword>
<dbReference type="GO" id="GO:1990133">
    <property type="term" value="C:molybdopterin adenylyltransferase complex"/>
    <property type="evidence" value="ECO:0007669"/>
    <property type="project" value="TreeGrafter"/>
</dbReference>
<comment type="similarity">
    <text evidence="2">Belongs to the MoaD family.</text>
</comment>
<evidence type="ECO:0000256" key="3">
    <source>
        <dbReference type="ARBA" id="ARBA00024247"/>
    </source>
</evidence>
<dbReference type="PATRIC" id="fig|314722.6.peg.442"/>
<dbReference type="InterPro" id="IPR044672">
    <property type="entry name" value="MOCS2A"/>
</dbReference>
<dbReference type="GO" id="GO:0000166">
    <property type="term" value="F:nucleotide binding"/>
    <property type="evidence" value="ECO:0007669"/>
    <property type="project" value="UniProtKB-KW"/>
</dbReference>
<evidence type="ECO:0000256" key="1">
    <source>
        <dbReference type="ARBA" id="ARBA00022741"/>
    </source>
</evidence>
<name>A0A0E3UM51_9GAMM</name>
<dbReference type="KEGG" id="psuw:WQ53_02095"/>
<reference evidence="4 5" key="1">
    <citation type="journal article" date="2015" name="Genome Announc.">
        <title>Complete Genome Sequence of Pseudoxanthomonas suwonensis Strain J1, a Cellulose-Degrading Bacterium Isolated from Leaf- and Wood-Enriched Soil.</title>
        <authorList>
            <person name="Hou L."/>
            <person name="Jiang J."/>
            <person name="Xu Z."/>
            <person name="Zhou Y."/>
            <person name="Leung F.C."/>
        </authorList>
    </citation>
    <scope>NUCLEOTIDE SEQUENCE [LARGE SCALE GENOMIC DNA]</scope>
    <source>
        <strain evidence="4 5">J1</strain>
    </source>
</reference>
<dbReference type="EMBL" id="CP011144">
    <property type="protein sequence ID" value="AKC85735.1"/>
    <property type="molecule type" value="Genomic_DNA"/>
</dbReference>
<sequence length="80" mass="8555">MAMVRLLYFASLREAAGCDGETVDSAAADLAALYAEAAARHALHWPRERLRVAVDGAFAHWDDTPREGSEVAFIPPVSGG</sequence>
<dbReference type="Pfam" id="PF02597">
    <property type="entry name" value="ThiS"/>
    <property type="match status" value="1"/>
</dbReference>
<dbReference type="CDD" id="cd00754">
    <property type="entry name" value="Ubl_MoaD"/>
    <property type="match status" value="1"/>
</dbReference>
<evidence type="ECO:0000313" key="5">
    <source>
        <dbReference type="Proteomes" id="UP000033067"/>
    </source>
</evidence>
<accession>A0A0E3UM51</accession>
<dbReference type="SUPFAM" id="SSF54285">
    <property type="entry name" value="MoaD/ThiS"/>
    <property type="match status" value="1"/>
</dbReference>
<dbReference type="PANTHER" id="PTHR33359">
    <property type="entry name" value="MOLYBDOPTERIN SYNTHASE SULFUR CARRIER SUBUNIT"/>
    <property type="match status" value="1"/>
</dbReference>
<proteinExistence type="inferred from homology"/>
<dbReference type="PANTHER" id="PTHR33359:SF1">
    <property type="entry name" value="MOLYBDOPTERIN SYNTHASE SULFUR CARRIER SUBUNIT"/>
    <property type="match status" value="1"/>
</dbReference>
<organism evidence="4 5">
    <name type="scientific">Pseudoxanthomonas suwonensis</name>
    <dbReference type="NCBI Taxonomy" id="314722"/>
    <lineage>
        <taxon>Bacteria</taxon>
        <taxon>Pseudomonadati</taxon>
        <taxon>Pseudomonadota</taxon>
        <taxon>Gammaproteobacteria</taxon>
        <taxon>Lysobacterales</taxon>
        <taxon>Lysobacteraceae</taxon>
        <taxon>Pseudoxanthomonas</taxon>
    </lineage>
</organism>
<keyword evidence="1" id="KW-0547">Nucleotide-binding</keyword>